<evidence type="ECO:0000256" key="9">
    <source>
        <dbReference type="ARBA" id="ARBA00024191"/>
    </source>
</evidence>
<keyword evidence="14" id="KW-1185">Reference proteome</keyword>
<evidence type="ECO:0000256" key="10">
    <source>
        <dbReference type="ARBA" id="ARBA00024221"/>
    </source>
</evidence>
<gene>
    <name evidence="13" type="ORF">PACLA_8A035291</name>
</gene>
<evidence type="ECO:0000313" key="13">
    <source>
        <dbReference type="EMBL" id="CAB3996579.1"/>
    </source>
</evidence>
<evidence type="ECO:0000256" key="7">
    <source>
        <dbReference type="ARBA" id="ARBA00023209"/>
    </source>
</evidence>
<evidence type="ECO:0000256" key="4">
    <source>
        <dbReference type="ARBA" id="ARBA00022679"/>
    </source>
</evidence>
<evidence type="ECO:0000256" key="3">
    <source>
        <dbReference type="ARBA" id="ARBA00022516"/>
    </source>
</evidence>
<dbReference type="PANTHER" id="PTHR45780">
    <property type="entry name" value="ETHANOLAMINE-PHOSPHATE CYTIDYLYLTRANSFERASE"/>
    <property type="match status" value="1"/>
</dbReference>
<sequence length="389" mass="43830">MAANGEEVPTKKKKQVRVWADGCYDMAHFGHANSLRQAKAMGDYLVVGVHSDAEIMKHKGRPVVNEKDRYKMVRAIKWVDEVVEDAPYVTSLETMDQYNCDFCVHGDDITTDVNGVDSYRYVKAAGRYKECKRTEGISTTNLVGRMLLLTRDHFQMKSPIGCLDTEMLGEGSSDPSGKRSPWTSVSHFMPTTHKIVQFSDGKEPKSTDRIVYTPGCFDLFHAGHVDFLEECKQKGDYVIVGLHTDVEVNRYKGANFPVMNLHERVLSVLACRYVDQVIIGAPYTVTAELLDQFKVDYFCHGMTPISPNADGNDPYAVPKARGMFTVIDSINSTTSGKIIQNIIMNRLTYEDRNKKKEEKEYKVWESIQTKAKESKINEAVGKAELPANK</sequence>
<dbReference type="InterPro" id="IPR041723">
    <property type="entry name" value="CCT"/>
</dbReference>
<evidence type="ECO:0000256" key="5">
    <source>
        <dbReference type="ARBA" id="ARBA00022695"/>
    </source>
</evidence>
<evidence type="ECO:0000256" key="1">
    <source>
        <dbReference type="ARBA" id="ARBA00005189"/>
    </source>
</evidence>
<dbReference type="Gene3D" id="3.40.50.620">
    <property type="entry name" value="HUPs"/>
    <property type="match status" value="2"/>
</dbReference>
<evidence type="ECO:0000256" key="6">
    <source>
        <dbReference type="ARBA" id="ARBA00023098"/>
    </source>
</evidence>
<comment type="pathway">
    <text evidence="9">Phospholipid metabolism; phosphatidylethanolamine biosynthesis; phosphatidylethanolamine from ethanolamine: step 2/3.</text>
</comment>
<protein>
    <recommendedName>
        <fullName evidence="10">ethanolamine-phosphate cytidylyltransferase</fullName>
        <ecNumber evidence="10">2.7.7.14</ecNumber>
    </recommendedName>
    <alternativeName>
        <fullName evidence="11">CTP:phosphoethanolamine cytidylyltransferase</fullName>
    </alternativeName>
</protein>
<dbReference type="UniPathway" id="UPA00558">
    <property type="reaction ID" value="UER00742"/>
</dbReference>
<dbReference type="InterPro" id="IPR044608">
    <property type="entry name" value="Ect1/PCYT2"/>
</dbReference>
<dbReference type="PANTHER" id="PTHR45780:SF2">
    <property type="entry name" value="ETHANOLAMINE-PHOSPHATE CYTIDYLYLTRANSFERASE"/>
    <property type="match status" value="1"/>
</dbReference>
<comment type="pathway">
    <text evidence="1">Lipid metabolism.</text>
</comment>
<evidence type="ECO:0000313" key="14">
    <source>
        <dbReference type="Proteomes" id="UP001152795"/>
    </source>
</evidence>
<keyword evidence="6" id="KW-0443">Lipid metabolism</keyword>
<reference evidence="13" key="1">
    <citation type="submission" date="2020-04" db="EMBL/GenBank/DDBJ databases">
        <authorList>
            <person name="Alioto T."/>
            <person name="Alioto T."/>
            <person name="Gomez Garrido J."/>
        </authorList>
    </citation>
    <scope>NUCLEOTIDE SEQUENCE</scope>
    <source>
        <strain evidence="13">A484AB</strain>
    </source>
</reference>
<evidence type="ECO:0000256" key="11">
    <source>
        <dbReference type="ARBA" id="ARBA00031473"/>
    </source>
</evidence>
<evidence type="ECO:0000259" key="12">
    <source>
        <dbReference type="Pfam" id="PF01467"/>
    </source>
</evidence>
<dbReference type="SUPFAM" id="SSF52374">
    <property type="entry name" value="Nucleotidylyl transferase"/>
    <property type="match status" value="2"/>
</dbReference>
<dbReference type="GO" id="GO:0005737">
    <property type="term" value="C:cytoplasm"/>
    <property type="evidence" value="ECO:0007669"/>
    <property type="project" value="TreeGrafter"/>
</dbReference>
<dbReference type="OrthoDB" id="40021at2759"/>
<dbReference type="InterPro" id="IPR004821">
    <property type="entry name" value="Cyt_trans-like"/>
</dbReference>
<keyword evidence="5 13" id="KW-0548">Nucleotidyltransferase</keyword>
<keyword evidence="8" id="KW-1208">Phospholipid metabolism</keyword>
<evidence type="ECO:0000256" key="8">
    <source>
        <dbReference type="ARBA" id="ARBA00023264"/>
    </source>
</evidence>
<dbReference type="GO" id="GO:0004306">
    <property type="term" value="F:ethanolamine-phosphate cytidylyltransferase activity"/>
    <property type="evidence" value="ECO:0007669"/>
    <property type="project" value="UniProtKB-EC"/>
</dbReference>
<keyword evidence="4" id="KW-0808">Transferase</keyword>
<dbReference type="AlphaFoldDB" id="A0A7D9HY26"/>
<dbReference type="Pfam" id="PF01467">
    <property type="entry name" value="CTP_transf_like"/>
    <property type="match status" value="2"/>
</dbReference>
<proteinExistence type="inferred from homology"/>
<organism evidence="13 14">
    <name type="scientific">Paramuricea clavata</name>
    <name type="common">Red gorgonian</name>
    <name type="synonym">Violescent sea-whip</name>
    <dbReference type="NCBI Taxonomy" id="317549"/>
    <lineage>
        <taxon>Eukaryota</taxon>
        <taxon>Metazoa</taxon>
        <taxon>Cnidaria</taxon>
        <taxon>Anthozoa</taxon>
        <taxon>Octocorallia</taxon>
        <taxon>Malacalcyonacea</taxon>
        <taxon>Plexauridae</taxon>
        <taxon>Paramuricea</taxon>
    </lineage>
</organism>
<evidence type="ECO:0000256" key="2">
    <source>
        <dbReference type="ARBA" id="ARBA00010101"/>
    </source>
</evidence>
<dbReference type="InterPro" id="IPR014729">
    <property type="entry name" value="Rossmann-like_a/b/a_fold"/>
</dbReference>
<dbReference type="EC" id="2.7.7.14" evidence="10"/>
<dbReference type="CDD" id="cd02174">
    <property type="entry name" value="CCT"/>
    <property type="match status" value="1"/>
</dbReference>
<comment type="caution">
    <text evidence="13">The sequence shown here is derived from an EMBL/GenBank/DDBJ whole genome shotgun (WGS) entry which is preliminary data.</text>
</comment>
<dbReference type="CDD" id="cd02173">
    <property type="entry name" value="ECT"/>
    <property type="match status" value="1"/>
</dbReference>
<keyword evidence="7" id="KW-0594">Phospholipid biosynthesis</keyword>
<keyword evidence="3" id="KW-0444">Lipid biosynthesis</keyword>
<dbReference type="Proteomes" id="UP001152795">
    <property type="component" value="Unassembled WGS sequence"/>
</dbReference>
<name>A0A7D9HY26_PARCT</name>
<dbReference type="EMBL" id="CACRXK020002899">
    <property type="protein sequence ID" value="CAB3996579.1"/>
    <property type="molecule type" value="Genomic_DNA"/>
</dbReference>
<feature type="domain" description="Cytidyltransferase-like" evidence="12">
    <location>
        <begin position="19"/>
        <end position="143"/>
    </location>
</feature>
<accession>A0A7D9HY26</accession>
<comment type="similarity">
    <text evidence="2">Belongs to the cytidylyltransferase family.</text>
</comment>
<feature type="domain" description="Cytidyltransferase-like" evidence="12">
    <location>
        <begin position="212"/>
        <end position="305"/>
    </location>
</feature>
<dbReference type="GO" id="GO:0006646">
    <property type="term" value="P:phosphatidylethanolamine biosynthetic process"/>
    <property type="evidence" value="ECO:0007669"/>
    <property type="project" value="UniProtKB-UniPathway"/>
</dbReference>
<dbReference type="NCBIfam" id="TIGR00125">
    <property type="entry name" value="cyt_tran_rel"/>
    <property type="match status" value="2"/>
</dbReference>